<accession>A0ABP1D5M3</accession>
<dbReference type="PANTHER" id="PTHR15503">
    <property type="entry name" value="LDOC1 RELATED"/>
    <property type="match status" value="1"/>
</dbReference>
<keyword evidence="2" id="KW-0862">Zinc</keyword>
<protein>
    <recommendedName>
        <fullName evidence="4">CCHC-type domain-containing protein</fullName>
    </recommendedName>
</protein>
<dbReference type="SUPFAM" id="SSF57756">
    <property type="entry name" value="Retrovirus zinc finger-like domains"/>
    <property type="match status" value="1"/>
</dbReference>
<organism evidence="5 6">
    <name type="scientific">Somion occarium</name>
    <dbReference type="NCBI Taxonomy" id="3059160"/>
    <lineage>
        <taxon>Eukaryota</taxon>
        <taxon>Fungi</taxon>
        <taxon>Dikarya</taxon>
        <taxon>Basidiomycota</taxon>
        <taxon>Agaricomycotina</taxon>
        <taxon>Agaricomycetes</taxon>
        <taxon>Polyporales</taxon>
        <taxon>Cerrenaceae</taxon>
        <taxon>Somion</taxon>
    </lineage>
</organism>
<dbReference type="PANTHER" id="PTHR15503:SF22">
    <property type="entry name" value="TRANSPOSON TY3-I GAG POLYPROTEIN"/>
    <property type="match status" value="1"/>
</dbReference>
<dbReference type="SMART" id="SM00343">
    <property type="entry name" value="ZnF_C2HC"/>
    <property type="match status" value="1"/>
</dbReference>
<dbReference type="InterPro" id="IPR001878">
    <property type="entry name" value="Znf_CCHC"/>
</dbReference>
<keyword evidence="2" id="KW-0479">Metal-binding</keyword>
<dbReference type="InterPro" id="IPR032567">
    <property type="entry name" value="RTL1-rel"/>
</dbReference>
<feature type="region of interest" description="Disordered" evidence="3">
    <location>
        <begin position="354"/>
        <end position="383"/>
    </location>
</feature>
<dbReference type="PROSITE" id="PS50158">
    <property type="entry name" value="ZF_CCHC"/>
    <property type="match status" value="1"/>
</dbReference>
<keyword evidence="2" id="KW-0863">Zinc-finger</keyword>
<feature type="domain" description="CCHC-type" evidence="4">
    <location>
        <begin position="349"/>
        <end position="364"/>
    </location>
</feature>
<keyword evidence="1" id="KW-0507">mRNA processing</keyword>
<dbReference type="Pfam" id="PF19259">
    <property type="entry name" value="Ty3_capsid"/>
    <property type="match status" value="1"/>
</dbReference>
<evidence type="ECO:0000313" key="5">
    <source>
        <dbReference type="EMBL" id="CAL1703185.1"/>
    </source>
</evidence>
<keyword evidence="6" id="KW-1185">Reference proteome</keyword>
<sequence>MTHGNICYCLLRMMRCPSHSVMTPFTLQFATAGPVPQLPVGTSSPTPQLLPNQAAHECTLFEAVVGLGQCTEHLGNAVLGIANHFTHFQSQLAPAQPAPHPVSQERPSAIQLAKPRVFDGKASSVVSFLQEVHTNITLGKASVPTDAKKIAFMTSYYKDGKPTLWHHSLELSQDPVLGDFEAYLKAFKNRFESPDLVERMMDKVETMTQTCSAAEYSAHFQEALKYLDINELLKIHYFHRGLKEDIKNAWVFCRDKPVIFQKYISESIAIDNHIFQCTRECHFESCHNLGPATCRECERPPAFNINQAPQPSMSSMASNSGIVPMEVDSVQHGPLTAEEKDRHRKEGLCFYCGKGKHQASECPNKTTKPKKGKGQASPSAGKA</sequence>
<evidence type="ECO:0000313" key="6">
    <source>
        <dbReference type="Proteomes" id="UP001497453"/>
    </source>
</evidence>
<dbReference type="InterPro" id="IPR036875">
    <property type="entry name" value="Znf_CCHC_sf"/>
</dbReference>
<reference evidence="6" key="1">
    <citation type="submission" date="2024-04" db="EMBL/GenBank/DDBJ databases">
        <authorList>
            <person name="Shaw F."/>
            <person name="Minotto A."/>
        </authorList>
    </citation>
    <scope>NUCLEOTIDE SEQUENCE [LARGE SCALE GENOMIC DNA]</scope>
</reference>
<evidence type="ECO:0000256" key="2">
    <source>
        <dbReference type="PROSITE-ProRule" id="PRU00047"/>
    </source>
</evidence>
<proteinExistence type="predicted"/>
<evidence type="ECO:0000256" key="1">
    <source>
        <dbReference type="ARBA" id="ARBA00022664"/>
    </source>
</evidence>
<name>A0ABP1D5M3_9APHY</name>
<dbReference type="EMBL" id="OZ037946">
    <property type="protein sequence ID" value="CAL1703185.1"/>
    <property type="molecule type" value="Genomic_DNA"/>
</dbReference>
<dbReference type="InterPro" id="IPR045358">
    <property type="entry name" value="Ty3_capsid"/>
</dbReference>
<evidence type="ECO:0000256" key="3">
    <source>
        <dbReference type="SAM" id="MobiDB-lite"/>
    </source>
</evidence>
<evidence type="ECO:0000259" key="4">
    <source>
        <dbReference type="PROSITE" id="PS50158"/>
    </source>
</evidence>
<dbReference type="Proteomes" id="UP001497453">
    <property type="component" value="Chromosome 3"/>
</dbReference>
<gene>
    <name evidence="5" type="ORF">GFSPODELE1_LOCUS4440</name>
</gene>